<dbReference type="SUPFAM" id="SSF81606">
    <property type="entry name" value="PP2C-like"/>
    <property type="match status" value="1"/>
</dbReference>
<dbReference type="Proteomes" id="UP000515312">
    <property type="component" value="Chromosome"/>
</dbReference>
<dbReference type="InterPro" id="IPR036890">
    <property type="entry name" value="HATPase_C_sf"/>
</dbReference>
<accession>A0A7G8BKW6</accession>
<gene>
    <name evidence="2" type="ORF">H7849_04235</name>
</gene>
<dbReference type="InterPro" id="IPR003594">
    <property type="entry name" value="HATPase_dom"/>
</dbReference>
<evidence type="ECO:0000313" key="3">
    <source>
        <dbReference type="Proteomes" id="UP000515312"/>
    </source>
</evidence>
<dbReference type="SMART" id="SM00331">
    <property type="entry name" value="PP2C_SIG"/>
    <property type="match status" value="1"/>
</dbReference>
<feature type="domain" description="PPM-type phosphatase" evidence="1">
    <location>
        <begin position="144"/>
        <end position="338"/>
    </location>
</feature>
<dbReference type="InterPro" id="IPR039248">
    <property type="entry name" value="Ptase_RsbX"/>
</dbReference>
<keyword evidence="3" id="KW-1185">Reference proteome</keyword>
<reference evidence="2 3" key="1">
    <citation type="submission" date="2020-08" db="EMBL/GenBank/DDBJ databases">
        <title>Edaphobacter telluris sp. nov. and Acidobacterium dinghuensis sp. nov., two acidobacteria isolated from forest soil.</title>
        <authorList>
            <person name="Fu J."/>
            <person name="Qiu L."/>
        </authorList>
    </citation>
    <scope>NUCLEOTIDE SEQUENCE [LARGE SCALE GENOMIC DNA]</scope>
    <source>
        <strain evidence="2">4Y35</strain>
    </source>
</reference>
<protein>
    <submittedName>
        <fullName evidence="2">SpoIIE family protein phosphatase</fullName>
    </submittedName>
</protein>
<sequence length="341" mass="36160">MEVTVLINRLISLQANDLSQVGNARRQAMAIAGSVGFDDTRQGELGIIVTEAARNIAMHADSGELILCPWSLDGMKGIDVFALDRGKGIANIERALEDGYSTAGTAGQGMGAMQRLAGDFQIYSAASQGTALFARVLYGPATSRPNIGPSQGAISVAVAGESVCGDAWSSCHTPERSIYIVADGLGHGPLAAEAAQEAIRVFHESSERSPEQILGEIHGALAKTRGAAVSIAEILYDRRSVNYAGAGNIAAVLWSKGKSRSLVSMNGTVGHSVGKLQSFSYPWESNSMLIMHSDGLGTRWSLDQYPGLSQRHPALIAAVLFRDFSRKRDDATIVVSRIQSE</sequence>
<evidence type="ECO:0000259" key="1">
    <source>
        <dbReference type="SMART" id="SM00331"/>
    </source>
</evidence>
<name>A0A7G8BKW6_9BACT</name>
<dbReference type="InterPro" id="IPR001932">
    <property type="entry name" value="PPM-type_phosphatase-like_dom"/>
</dbReference>
<dbReference type="KEGG" id="adin:H7849_04235"/>
<dbReference type="Pfam" id="PF07228">
    <property type="entry name" value="SpoIIE"/>
    <property type="match status" value="1"/>
</dbReference>
<dbReference type="PANTHER" id="PTHR35801">
    <property type="entry name" value="PHOSPHOSERINE PHOSPHATASE RSBX"/>
    <property type="match status" value="1"/>
</dbReference>
<dbReference type="Gene3D" id="3.30.565.10">
    <property type="entry name" value="Histidine kinase-like ATPase, C-terminal domain"/>
    <property type="match status" value="1"/>
</dbReference>
<dbReference type="EMBL" id="CP060394">
    <property type="protein sequence ID" value="QNI33186.1"/>
    <property type="molecule type" value="Genomic_DNA"/>
</dbReference>
<dbReference type="PANTHER" id="PTHR35801:SF1">
    <property type="entry name" value="PHOSPHOSERINE PHOSPHATASE RSBX"/>
    <property type="match status" value="1"/>
</dbReference>
<organism evidence="2 3">
    <name type="scientific">Alloacidobacterium dinghuense</name>
    <dbReference type="NCBI Taxonomy" id="2763107"/>
    <lineage>
        <taxon>Bacteria</taxon>
        <taxon>Pseudomonadati</taxon>
        <taxon>Acidobacteriota</taxon>
        <taxon>Terriglobia</taxon>
        <taxon>Terriglobales</taxon>
        <taxon>Acidobacteriaceae</taxon>
        <taxon>Alloacidobacterium</taxon>
    </lineage>
</organism>
<dbReference type="Gene3D" id="3.60.40.10">
    <property type="entry name" value="PPM-type phosphatase domain"/>
    <property type="match status" value="1"/>
</dbReference>
<dbReference type="AlphaFoldDB" id="A0A7G8BKW6"/>
<dbReference type="SUPFAM" id="SSF55874">
    <property type="entry name" value="ATPase domain of HSP90 chaperone/DNA topoisomerase II/histidine kinase"/>
    <property type="match status" value="1"/>
</dbReference>
<dbReference type="InterPro" id="IPR036457">
    <property type="entry name" value="PPM-type-like_dom_sf"/>
</dbReference>
<dbReference type="RefSeq" id="WP_186744415.1">
    <property type="nucleotide sequence ID" value="NZ_CP060394.1"/>
</dbReference>
<proteinExistence type="predicted"/>
<dbReference type="Pfam" id="PF13581">
    <property type="entry name" value="HATPase_c_2"/>
    <property type="match status" value="1"/>
</dbReference>
<evidence type="ECO:0000313" key="2">
    <source>
        <dbReference type="EMBL" id="QNI33186.1"/>
    </source>
</evidence>
<dbReference type="CDD" id="cd16934">
    <property type="entry name" value="HATPase_RsbT-like"/>
    <property type="match status" value="1"/>
</dbReference>